<gene>
    <name evidence="1" type="ORF">RUM4293_00658</name>
</gene>
<organism evidence="1 2">
    <name type="scientific">Ruegeria atlantica</name>
    <dbReference type="NCBI Taxonomy" id="81569"/>
    <lineage>
        <taxon>Bacteria</taxon>
        <taxon>Pseudomonadati</taxon>
        <taxon>Pseudomonadota</taxon>
        <taxon>Alphaproteobacteria</taxon>
        <taxon>Rhodobacterales</taxon>
        <taxon>Roseobacteraceae</taxon>
        <taxon>Ruegeria</taxon>
    </lineage>
</organism>
<sequence>MGAVYFYHLTRQPLEHTLPVLLDKARQAGWKIAVRGSDPARMDWLDEKLWQGPEEGFLPHGRAGGLHDAAQPILLTTEAQAANDASCVMAVDGAAVDPDEIKKLDRVCILFDGNDAEAVQHARGQWKALTGAGCSAQYWSEESGRWEKKAEA</sequence>
<dbReference type="EMBL" id="CYPS01000008">
    <property type="protein sequence ID" value="CUH41777.1"/>
    <property type="molecule type" value="Genomic_DNA"/>
</dbReference>
<dbReference type="NCBIfam" id="NF004347">
    <property type="entry name" value="PRK05728.1-4"/>
    <property type="match status" value="1"/>
</dbReference>
<keyword evidence="2" id="KW-1185">Reference proteome</keyword>
<dbReference type="RefSeq" id="WP_058271846.1">
    <property type="nucleotide sequence ID" value="NZ_CYPS01000008.1"/>
</dbReference>
<evidence type="ECO:0000313" key="1">
    <source>
        <dbReference type="EMBL" id="CUH41777.1"/>
    </source>
</evidence>
<dbReference type="GO" id="GO:0003887">
    <property type="term" value="F:DNA-directed DNA polymerase activity"/>
    <property type="evidence" value="ECO:0007669"/>
    <property type="project" value="InterPro"/>
</dbReference>
<dbReference type="PANTHER" id="PTHR38767">
    <property type="entry name" value="DNA POLYMERASE III SUBUNIT CHI"/>
    <property type="match status" value="1"/>
</dbReference>
<dbReference type="AlphaFoldDB" id="A0A0P1E0Y9"/>
<name>A0A0P1E0Y9_9RHOB</name>
<reference evidence="2" key="1">
    <citation type="submission" date="2015-09" db="EMBL/GenBank/DDBJ databases">
        <authorList>
            <person name="Rodrigo-Torres L."/>
            <person name="Arahal D.R."/>
        </authorList>
    </citation>
    <scope>NUCLEOTIDE SEQUENCE [LARGE SCALE GENOMIC DNA]</scope>
    <source>
        <strain evidence="2">CECT 4293</strain>
    </source>
</reference>
<dbReference type="GO" id="GO:0006260">
    <property type="term" value="P:DNA replication"/>
    <property type="evidence" value="ECO:0007669"/>
    <property type="project" value="InterPro"/>
</dbReference>
<protein>
    <submittedName>
        <fullName evidence="1">DNA polymerase III subunit chi</fullName>
    </submittedName>
</protein>
<proteinExistence type="predicted"/>
<evidence type="ECO:0000313" key="2">
    <source>
        <dbReference type="Proteomes" id="UP000050786"/>
    </source>
</evidence>
<dbReference type="InterPro" id="IPR036768">
    <property type="entry name" value="PolIII_chi_sf"/>
</dbReference>
<dbReference type="Proteomes" id="UP000050786">
    <property type="component" value="Unassembled WGS sequence"/>
</dbReference>
<dbReference type="InterPro" id="IPR007459">
    <property type="entry name" value="DNA_pol3_chi"/>
</dbReference>
<dbReference type="GO" id="GO:0003677">
    <property type="term" value="F:DNA binding"/>
    <property type="evidence" value="ECO:0007669"/>
    <property type="project" value="InterPro"/>
</dbReference>
<dbReference type="SUPFAM" id="SSF102400">
    <property type="entry name" value="DNA polymerase III chi subunit"/>
    <property type="match status" value="1"/>
</dbReference>
<dbReference type="GO" id="GO:0032298">
    <property type="term" value="P:positive regulation of DNA-templated DNA replication initiation"/>
    <property type="evidence" value="ECO:0007669"/>
    <property type="project" value="TreeGrafter"/>
</dbReference>
<dbReference type="Gene3D" id="3.40.50.10110">
    <property type="entry name" value="DNA polymerase III subunit chi"/>
    <property type="match status" value="1"/>
</dbReference>
<accession>A0A0P1E0Y9</accession>
<dbReference type="PANTHER" id="PTHR38767:SF1">
    <property type="entry name" value="DNA POLYMERASE III SUBUNIT CHI"/>
    <property type="match status" value="1"/>
</dbReference>
<dbReference type="Pfam" id="PF04364">
    <property type="entry name" value="DNA_pol3_chi"/>
    <property type="match status" value="1"/>
</dbReference>